<accession>A0A073KIH0</accession>
<proteinExistence type="predicted"/>
<feature type="transmembrane region" description="Helical" evidence="1">
    <location>
        <begin position="28"/>
        <end position="45"/>
    </location>
</feature>
<keyword evidence="1" id="KW-0812">Transmembrane</keyword>
<keyword evidence="1" id="KW-1133">Transmembrane helix</keyword>
<name>A0A073KIH0_9BACI</name>
<sequence>MGTIMTVLLVVFILGSIVSLLMKKIKSLIRFVVLSMIFSIYHINIDVLEILKSIGGPIFSP</sequence>
<feature type="transmembrane region" description="Helical" evidence="1">
    <location>
        <begin position="6"/>
        <end position="21"/>
    </location>
</feature>
<evidence type="ECO:0000256" key="1">
    <source>
        <dbReference type="SAM" id="Phobius"/>
    </source>
</evidence>
<dbReference type="AlphaFoldDB" id="A0A073KIH0"/>
<dbReference type="EMBL" id="JOTM01000039">
    <property type="protein sequence ID" value="KEK22133.1"/>
    <property type="molecule type" value="Genomic_DNA"/>
</dbReference>
<reference evidence="2 3" key="1">
    <citation type="submission" date="2014-06" db="EMBL/GenBank/DDBJ databases">
        <title>Draft genome sequence of Bacillus gaemokensis JCM 15801 (MCCC 1A00707).</title>
        <authorList>
            <person name="Lai Q."/>
            <person name="Liu Y."/>
            <person name="Shao Z."/>
        </authorList>
    </citation>
    <scope>NUCLEOTIDE SEQUENCE [LARGE SCALE GENOMIC DNA]</scope>
    <source>
        <strain evidence="2 3">JCM 15801</strain>
    </source>
</reference>
<protein>
    <submittedName>
        <fullName evidence="2">Uncharacterized protein</fullName>
    </submittedName>
</protein>
<evidence type="ECO:0000313" key="2">
    <source>
        <dbReference type="EMBL" id="KEK22133.1"/>
    </source>
</evidence>
<gene>
    <name evidence="2" type="ORF">BAGA_20865</name>
</gene>
<evidence type="ECO:0000313" key="3">
    <source>
        <dbReference type="Proteomes" id="UP000027778"/>
    </source>
</evidence>
<dbReference type="RefSeq" id="WP_033678012.1">
    <property type="nucleotide sequence ID" value="NZ_JOTM01000039.1"/>
</dbReference>
<dbReference type="Proteomes" id="UP000027778">
    <property type="component" value="Unassembled WGS sequence"/>
</dbReference>
<keyword evidence="3" id="KW-1185">Reference proteome</keyword>
<keyword evidence="1" id="KW-0472">Membrane</keyword>
<comment type="caution">
    <text evidence="2">The sequence shown here is derived from an EMBL/GenBank/DDBJ whole genome shotgun (WGS) entry which is preliminary data.</text>
</comment>
<dbReference type="STRING" id="574375.AZF08_26200"/>
<organism evidence="2 3">
    <name type="scientific">Bacillus gaemokensis</name>
    <dbReference type="NCBI Taxonomy" id="574375"/>
    <lineage>
        <taxon>Bacteria</taxon>
        <taxon>Bacillati</taxon>
        <taxon>Bacillota</taxon>
        <taxon>Bacilli</taxon>
        <taxon>Bacillales</taxon>
        <taxon>Bacillaceae</taxon>
        <taxon>Bacillus</taxon>
        <taxon>Bacillus cereus group</taxon>
    </lineage>
</organism>